<protein>
    <submittedName>
        <fullName evidence="1">Uncharacterized protein</fullName>
    </submittedName>
</protein>
<sequence length="79" mass="8797">MDSLSLAIYGVPLCRVRIQRRRGTERGKRKKGVLAMYCPGAGRHLLRPFLNSTAAIYPCLTLGAQTLTLSLWTTSYDLV</sequence>
<dbReference type="Proteomes" id="UP000076584">
    <property type="component" value="Unassembled WGS sequence"/>
</dbReference>
<dbReference type="EMBL" id="LFIW01000709">
    <property type="protein sequence ID" value="KZL85224.1"/>
    <property type="molecule type" value="Genomic_DNA"/>
</dbReference>
<dbReference type="AlphaFoldDB" id="A0A167EJY8"/>
<organism evidence="1 2">
    <name type="scientific">Colletotrichum incanum</name>
    <name type="common">Soybean anthracnose fungus</name>
    <dbReference type="NCBI Taxonomy" id="1573173"/>
    <lineage>
        <taxon>Eukaryota</taxon>
        <taxon>Fungi</taxon>
        <taxon>Dikarya</taxon>
        <taxon>Ascomycota</taxon>
        <taxon>Pezizomycotina</taxon>
        <taxon>Sordariomycetes</taxon>
        <taxon>Hypocreomycetidae</taxon>
        <taxon>Glomerellales</taxon>
        <taxon>Glomerellaceae</taxon>
        <taxon>Colletotrichum</taxon>
        <taxon>Colletotrichum spaethianum species complex</taxon>
    </lineage>
</organism>
<keyword evidence="2" id="KW-1185">Reference proteome</keyword>
<evidence type="ECO:0000313" key="1">
    <source>
        <dbReference type="EMBL" id="KZL85224.1"/>
    </source>
</evidence>
<accession>A0A167EJY8</accession>
<comment type="caution">
    <text evidence="1">The sequence shown here is derived from an EMBL/GenBank/DDBJ whole genome shotgun (WGS) entry which is preliminary data.</text>
</comment>
<gene>
    <name evidence="1" type="ORF">CI238_08146</name>
</gene>
<reference evidence="1 2" key="1">
    <citation type="submission" date="2015-06" db="EMBL/GenBank/DDBJ databases">
        <title>Survival trade-offs in plant roots during colonization by closely related pathogenic and mutualistic fungi.</title>
        <authorList>
            <person name="Hacquard S."/>
            <person name="Kracher B."/>
            <person name="Hiruma K."/>
            <person name="Weinman A."/>
            <person name="Muench P."/>
            <person name="Garrido Oter R."/>
            <person name="Ver Loren van Themaat E."/>
            <person name="Dallerey J.-F."/>
            <person name="Damm U."/>
            <person name="Henrissat B."/>
            <person name="Lespinet O."/>
            <person name="Thon M."/>
            <person name="Kemen E."/>
            <person name="McHardy A.C."/>
            <person name="Schulze-Lefert P."/>
            <person name="O'Connell R.J."/>
        </authorList>
    </citation>
    <scope>NUCLEOTIDE SEQUENCE [LARGE SCALE GENOMIC DNA]</scope>
    <source>
        <strain evidence="1 2">MAFF 238704</strain>
    </source>
</reference>
<proteinExistence type="predicted"/>
<evidence type="ECO:0000313" key="2">
    <source>
        <dbReference type="Proteomes" id="UP000076584"/>
    </source>
</evidence>
<name>A0A167EJY8_COLIC</name>